<dbReference type="Proteomes" id="UP000072904">
    <property type="component" value="Chromosome 2"/>
</dbReference>
<reference evidence="3 4" key="1">
    <citation type="journal article" date="2014" name="BMC Biol.">
        <title>A comprehensive evaluation of rodent malaria parasite genomes and gene expression.</title>
        <authorList>
            <person name="Otto T.D."/>
            <person name="Bohme U."/>
            <person name="Jackson A.P."/>
            <person name="Hunt M."/>
            <person name="Franke-Fayard B."/>
            <person name="Hoeijmakers W.A."/>
            <person name="Religa A.A."/>
            <person name="Robertson L."/>
            <person name="Sanders M."/>
            <person name="Ogun S.A."/>
            <person name="Cunningham D."/>
            <person name="Erhart A."/>
            <person name="Billker O."/>
            <person name="Khan S.M."/>
            <person name="Stunnenberg H.G."/>
            <person name="Langhorne J."/>
            <person name="Holder A.A."/>
            <person name="Waters A.P."/>
            <person name="Newbold C.I."/>
            <person name="Pain A."/>
            <person name="Berriman M."/>
            <person name="Janse C.J."/>
        </authorList>
    </citation>
    <scope>NUCLEOTIDE SEQUENCE [LARGE SCALE GENOMIC DNA]</scope>
    <source>
        <strain evidence="2 3">17X</strain>
        <strain evidence="1 4">YM</strain>
    </source>
</reference>
<reference evidence="1" key="2">
    <citation type="submission" date="2014-05" db="EMBL/GenBank/DDBJ databases">
        <authorList>
            <person name="Aslett A.Martin."/>
            <person name="De Silva Nishadi"/>
        </authorList>
    </citation>
    <scope>NUCLEOTIDE SEQUENCE</scope>
    <source>
        <strain evidence="1">YM</strain>
    </source>
</reference>
<dbReference type="VEuPathDB" id="PlasmoDB:PY01470"/>
<dbReference type="RefSeq" id="XP_729242.1">
    <property type="nucleotide sequence ID" value="XM_724149.1"/>
</dbReference>
<dbReference type="VEuPathDB" id="PlasmoDB:PYYM_0216700"/>
<gene>
    <name evidence="2" type="ORF">PY17X_0215200</name>
    <name evidence="1" type="ORF">PYYM_0216700</name>
</gene>
<dbReference type="EMBL" id="LM993656">
    <property type="protein sequence ID" value="VTZ71802.1"/>
    <property type="molecule type" value="Genomic_DNA"/>
</dbReference>
<dbReference type="Proteomes" id="UP000072874">
    <property type="component" value="Chromosome 2"/>
</dbReference>
<evidence type="ECO:0000313" key="4">
    <source>
        <dbReference type="Proteomes" id="UP000072904"/>
    </source>
</evidence>
<dbReference type="VEuPathDB" id="PlasmoDB:PY17X_0215200"/>
<sequence>MTKWKPDLSMNTEGVDKAYLKSLEHVEDDLFCLLKNRNNAKSHILKKKIASINHLMHSFLKNDNEHFNNYKPCDLDDKNEQNENDASTSIYENKYGKSKNNSVGACKFKNPASHKINFNGLKKKEIYENMKINDKYNDIMLLSNKNFGSENIHLKKILNTCNEVYNNLKFYKVENHDIYKFRPNDVDTDITRIKDDIETLKDDNFFTNILNCSEKNALKIIQNKCKKIVQCLNVNCDLVDISEIVDVLNIITTPEFDERLDKYEYLKLFLNKYHYVYPHEDIKGLRSIRKYVKKNFIDTGKFYINEKDISHMYLKTDLDQIIKNDNFINNMLNLHIDTGKFWIQILHNVWIPLIIEIFNSINIPFFSYLMNYDNEVKVLDQYTFSRENTKFYKFSQHIFSGILFSGVPSIYRLLMRLHTYKYIEARINMILQEDYNNIYNGITSSSLTYNINILRNLFPFFKEFKNIDMEQIVENFFTSEFYNITISSLKKSNIQKVIVNQKYITFINSFFLMVTEFLYGVLNKSILEKINENKINLMILLEDMFYENMNILIGRDILLFIADLLCLYKLSCVYLKKRHCNTIINITNVIINLYYNNHDMLINTNTWKQVYTIAIKINHFVKCALQGTQTVNDNIVLQELSIINRYYFDDIKHDQNSIGEFYFLKNINYGIYCWNSICNKYTNVQHFEYNKNNFQYCQGCNIATYCSEQCKITHLLYSHHKVCVYFKTIPSFLKFNILEVENNDNCAGMKYLNIFRHIDTFNRKNEEYQIIY</sequence>
<accession>A0A078K6G4</accession>
<proteinExistence type="predicted"/>
<reference evidence="2" key="4">
    <citation type="submission" date="2019-05" db="EMBL/GenBank/DDBJ databases">
        <authorList>
            <consortium name="Pathogen Informatics"/>
        </authorList>
    </citation>
    <scope>NUCLEOTIDE SEQUENCE</scope>
    <source>
        <strain evidence="2">17X</strain>
    </source>
</reference>
<reference evidence="2" key="3">
    <citation type="submission" date="2014-05" db="EMBL/GenBank/DDBJ databases">
        <authorList>
            <person name="Aslett M.A."/>
            <person name="De Silva N."/>
        </authorList>
    </citation>
    <scope>NUCLEOTIDE SEQUENCE</scope>
    <source>
        <strain evidence="2">17X</strain>
    </source>
</reference>
<dbReference type="AlphaFoldDB" id="A0A078K6G4"/>
<dbReference type="KEGG" id="pyo:PY17X_0215200"/>
<dbReference type="GeneID" id="3801796"/>
<evidence type="ECO:0000313" key="1">
    <source>
        <dbReference type="EMBL" id="CDU16166.1"/>
    </source>
</evidence>
<dbReference type="EMBL" id="LK934630">
    <property type="protein sequence ID" value="CDU16166.1"/>
    <property type="molecule type" value="Genomic_DNA"/>
</dbReference>
<dbReference type="SUPFAM" id="SSF144232">
    <property type="entry name" value="HIT/MYND zinc finger-like"/>
    <property type="match status" value="1"/>
</dbReference>
<evidence type="ECO:0000313" key="2">
    <source>
        <dbReference type="EMBL" id="VTZ71802.1"/>
    </source>
</evidence>
<evidence type="ECO:0000313" key="3">
    <source>
        <dbReference type="Proteomes" id="UP000072874"/>
    </source>
</evidence>
<dbReference type="VEuPathDB" id="PlasmoDB:Py17XNL_000202807"/>
<name>A0A078K6G4_PLAYE</name>
<protein>
    <submittedName>
        <fullName evidence="1">Uncharacterized protein</fullName>
    </submittedName>
</protein>
<dbReference type="OMA" id="GEFYFLK"/>
<dbReference type="OrthoDB" id="390933at2759"/>
<organism evidence="1 4">
    <name type="scientific">Plasmodium yoelii</name>
    <dbReference type="NCBI Taxonomy" id="5861"/>
    <lineage>
        <taxon>Eukaryota</taxon>
        <taxon>Sar</taxon>
        <taxon>Alveolata</taxon>
        <taxon>Apicomplexa</taxon>
        <taxon>Aconoidasida</taxon>
        <taxon>Haemosporida</taxon>
        <taxon>Plasmodiidae</taxon>
        <taxon>Plasmodium</taxon>
        <taxon>Plasmodium (Vinckeia)</taxon>
    </lineage>
</organism>